<name>M0HS80_HALEO</name>
<evidence type="ECO:0000313" key="2">
    <source>
        <dbReference type="EMBL" id="ELZ86542.1"/>
    </source>
</evidence>
<keyword evidence="3" id="KW-1185">Reference proteome</keyword>
<evidence type="ECO:0000313" key="3">
    <source>
        <dbReference type="Proteomes" id="UP000011612"/>
    </source>
</evidence>
<evidence type="ECO:0008006" key="4">
    <source>
        <dbReference type="Google" id="ProtNLM"/>
    </source>
</evidence>
<comment type="caution">
    <text evidence="2">The sequence shown here is derived from an EMBL/GenBank/DDBJ whole genome shotgun (WGS) entry which is preliminary data.</text>
</comment>
<organism evidence="2 3">
    <name type="scientific">Haloferax elongans ATCC BAA-1513</name>
    <dbReference type="NCBI Taxonomy" id="1230453"/>
    <lineage>
        <taxon>Archaea</taxon>
        <taxon>Methanobacteriati</taxon>
        <taxon>Methanobacteriota</taxon>
        <taxon>Stenosarchaea group</taxon>
        <taxon>Halobacteria</taxon>
        <taxon>Halobacteriales</taxon>
        <taxon>Haloferacaceae</taxon>
        <taxon>Haloferax</taxon>
    </lineage>
</organism>
<sequence length="322" mass="34700">MNVRQVIPKDAIPSVDDPQFVPSYDGPSDDEVIVVDIEGTARAYPIRYLHYHEIVNDVVAGVPVAVTWCPLCGSAVVYDRRVDGQTLEFGVSGKLADDDLVMYDRETDSEWKQSLGECLAGELQGASLTVLPAAVTTWDAFEESNPDGRVMAPPGGKSEAAGEGDDPEPIDYDLEPYERYFEMDGFGLGAHRGTGGREWDADGLDSIDPKDVVLGLERDGEAVGVTADTVESAGGVVSLDVGDDRVVVFATDAGIHAFTTLGYSFDSFDPVGDGRRFSADGTHWDGATGVSEDGRSLDRVPARRLFAFAWYDDHGADAFYRA</sequence>
<dbReference type="RefSeq" id="WP_008323441.1">
    <property type="nucleotide sequence ID" value="NZ_AOLK01000013.1"/>
</dbReference>
<dbReference type="InterPro" id="IPR021516">
    <property type="entry name" value="DUF3179"/>
</dbReference>
<feature type="compositionally biased region" description="Acidic residues" evidence="1">
    <location>
        <begin position="162"/>
        <end position="172"/>
    </location>
</feature>
<dbReference type="Proteomes" id="UP000011612">
    <property type="component" value="Unassembled WGS sequence"/>
</dbReference>
<protein>
    <recommendedName>
        <fullName evidence="4">DUF3179 domain-containing protein</fullName>
    </recommendedName>
</protein>
<dbReference type="AlphaFoldDB" id="M0HS80"/>
<accession>M0HS80</accession>
<gene>
    <name evidence="2" type="ORF">C453_06561</name>
</gene>
<dbReference type="OrthoDB" id="2731at2157"/>
<dbReference type="PATRIC" id="fig|1230453.4.peg.1266"/>
<dbReference type="STRING" id="1230453.C453_06561"/>
<feature type="region of interest" description="Disordered" evidence="1">
    <location>
        <begin position="142"/>
        <end position="172"/>
    </location>
</feature>
<dbReference type="EMBL" id="AOLK01000013">
    <property type="protein sequence ID" value="ELZ86542.1"/>
    <property type="molecule type" value="Genomic_DNA"/>
</dbReference>
<proteinExistence type="predicted"/>
<dbReference type="Pfam" id="PF11376">
    <property type="entry name" value="DUF3179"/>
    <property type="match status" value="1"/>
</dbReference>
<evidence type="ECO:0000256" key="1">
    <source>
        <dbReference type="SAM" id="MobiDB-lite"/>
    </source>
</evidence>
<reference evidence="2 3" key="1">
    <citation type="journal article" date="2014" name="PLoS Genet.">
        <title>Phylogenetically driven sequencing of extremely halophilic archaea reveals strategies for static and dynamic osmo-response.</title>
        <authorList>
            <person name="Becker E.A."/>
            <person name="Seitzer P.M."/>
            <person name="Tritt A."/>
            <person name="Larsen D."/>
            <person name="Krusor M."/>
            <person name="Yao A.I."/>
            <person name="Wu D."/>
            <person name="Madern D."/>
            <person name="Eisen J.A."/>
            <person name="Darling A.E."/>
            <person name="Facciotti M.T."/>
        </authorList>
    </citation>
    <scope>NUCLEOTIDE SEQUENCE [LARGE SCALE GENOMIC DNA]</scope>
    <source>
        <strain evidence="2 3">ATCC BAA-1513</strain>
    </source>
</reference>